<dbReference type="InterPro" id="IPR002925">
    <property type="entry name" value="Dienelactn_hydro"/>
</dbReference>
<dbReference type="KEGG" id="ome:OLMES_5179"/>
<dbReference type="Pfam" id="PF01738">
    <property type="entry name" value="DLH"/>
    <property type="match status" value="1"/>
</dbReference>
<sequence>MPDMDDFQAFEFSYDGLSKPVFKLGSDDQPAVLIMIELPGMTRHTVEFARRLNREGYTIYLPLLFGKPDSPYEPGRNLFKICIQKEFNLLAHNKPSQVTEWLRALCREMQKQSGGPVGAIGMCFTGGFALSLLIDEAVAAPVVSQPGYARGFLTKKGRADLGIPDSELDQAVSRSLNENIPVLGLRFTHDVICPKARFDALEQRLGKNFIRIDIDSSLRNPHKIPVYAHSVLTVDYQDKEGHPTRLAYERLVAFLNERLPHASSSKIAETSV</sequence>
<evidence type="ECO:0000259" key="1">
    <source>
        <dbReference type="Pfam" id="PF01738"/>
    </source>
</evidence>
<dbReference type="RefSeq" id="WP_157678606.1">
    <property type="nucleotide sequence ID" value="NZ_CP021425.1"/>
</dbReference>
<keyword evidence="3" id="KW-1185">Reference proteome</keyword>
<accession>A0A1Y0IIB0</accession>
<dbReference type="EMBL" id="CP021425">
    <property type="protein sequence ID" value="ARU59163.1"/>
    <property type="molecule type" value="Genomic_DNA"/>
</dbReference>
<dbReference type="OrthoDB" id="9782215at2"/>
<name>A0A1Y0IIB0_9GAMM</name>
<keyword evidence="2" id="KW-0378">Hydrolase</keyword>
<proteinExistence type="predicted"/>
<evidence type="ECO:0000313" key="3">
    <source>
        <dbReference type="Proteomes" id="UP000196027"/>
    </source>
</evidence>
<evidence type="ECO:0000313" key="2">
    <source>
        <dbReference type="EMBL" id="ARU59163.1"/>
    </source>
</evidence>
<dbReference type="GO" id="GO:0016787">
    <property type="term" value="F:hydrolase activity"/>
    <property type="evidence" value="ECO:0007669"/>
    <property type="project" value="UniProtKB-KW"/>
</dbReference>
<dbReference type="SUPFAM" id="SSF53474">
    <property type="entry name" value="alpha/beta-Hydrolases"/>
    <property type="match status" value="1"/>
</dbReference>
<feature type="domain" description="Dienelactone hydrolase" evidence="1">
    <location>
        <begin position="28"/>
        <end position="216"/>
    </location>
</feature>
<dbReference type="AlphaFoldDB" id="A0A1Y0IIB0"/>
<dbReference type="Gene3D" id="3.40.50.1820">
    <property type="entry name" value="alpha/beta hydrolase"/>
    <property type="match status" value="1"/>
</dbReference>
<organism evidence="2 3">
    <name type="scientific">Oleiphilus messinensis</name>
    <dbReference type="NCBI Taxonomy" id="141451"/>
    <lineage>
        <taxon>Bacteria</taxon>
        <taxon>Pseudomonadati</taxon>
        <taxon>Pseudomonadota</taxon>
        <taxon>Gammaproteobacteria</taxon>
        <taxon>Oceanospirillales</taxon>
        <taxon>Oleiphilaceae</taxon>
        <taxon>Oleiphilus</taxon>
    </lineage>
</organism>
<dbReference type="InterPro" id="IPR029058">
    <property type="entry name" value="AB_hydrolase_fold"/>
</dbReference>
<gene>
    <name evidence="2" type="ORF">OLMES_5179</name>
</gene>
<reference evidence="2 3" key="1">
    <citation type="submission" date="2017-05" db="EMBL/GenBank/DDBJ databases">
        <title>Genomic insights into alkan degradation activity of Oleiphilus messinensis.</title>
        <authorList>
            <person name="Kozyavkin S.A."/>
            <person name="Slesarev A.I."/>
            <person name="Golyshin P.N."/>
            <person name="Korzhenkov A."/>
            <person name="Golyshina O.N."/>
            <person name="Toshchakov S.V."/>
        </authorList>
    </citation>
    <scope>NUCLEOTIDE SEQUENCE [LARGE SCALE GENOMIC DNA]</scope>
    <source>
        <strain evidence="2 3">ME102</strain>
    </source>
</reference>
<protein>
    <submittedName>
        <fullName evidence="2">Dienelactone hydrolase</fullName>
    </submittedName>
</protein>
<dbReference type="Proteomes" id="UP000196027">
    <property type="component" value="Chromosome"/>
</dbReference>